<reference evidence="2" key="1">
    <citation type="submission" date="2020-02" db="EMBL/GenBank/DDBJ databases">
        <authorList>
            <person name="Meier V. D."/>
        </authorList>
    </citation>
    <scope>NUCLEOTIDE SEQUENCE</scope>
    <source>
        <strain evidence="2">AVDCRST_MAG71</strain>
    </source>
</reference>
<feature type="region of interest" description="Disordered" evidence="1">
    <location>
        <begin position="1"/>
        <end position="117"/>
    </location>
</feature>
<feature type="non-terminal residue" evidence="2">
    <location>
        <position position="1"/>
    </location>
</feature>
<dbReference type="AlphaFoldDB" id="A0A6J4KPE3"/>
<feature type="compositionally biased region" description="Basic and acidic residues" evidence="1">
    <location>
        <begin position="99"/>
        <end position="117"/>
    </location>
</feature>
<keyword evidence="2" id="KW-0378">Hydrolase</keyword>
<dbReference type="EMBL" id="CADCUA010000183">
    <property type="protein sequence ID" value="CAA9309901.1"/>
    <property type="molecule type" value="Genomic_DNA"/>
</dbReference>
<keyword evidence="2" id="KW-0645">Protease</keyword>
<gene>
    <name evidence="2" type="ORF">AVDCRST_MAG71-613</name>
</gene>
<sequence>GGGCGHIGGAIRAPPQTAHAPGRRGRDHRRAGGDRAHPQPRHVLPVPAGLGSSVPHRLSGTRRGAGAGARPQARRGAAVLPRARRRARGLGRPALRTGRCGERVRDGRCVSDHGPRR</sequence>
<protein>
    <submittedName>
        <fullName evidence="2">Xaa-Pro aminopeptidase</fullName>
        <ecNumber evidence="2">3.4.11.9</ecNumber>
    </submittedName>
</protein>
<dbReference type="EC" id="3.4.11.9" evidence="2"/>
<organism evidence="2">
    <name type="scientific">uncultured Lysobacter sp</name>
    <dbReference type="NCBI Taxonomy" id="271060"/>
    <lineage>
        <taxon>Bacteria</taxon>
        <taxon>Pseudomonadati</taxon>
        <taxon>Pseudomonadota</taxon>
        <taxon>Gammaproteobacteria</taxon>
        <taxon>Lysobacterales</taxon>
        <taxon>Lysobacteraceae</taxon>
        <taxon>Lysobacter</taxon>
        <taxon>environmental samples</taxon>
    </lineage>
</organism>
<proteinExistence type="predicted"/>
<accession>A0A6J4KPE3</accession>
<evidence type="ECO:0000313" key="2">
    <source>
        <dbReference type="EMBL" id="CAA9309901.1"/>
    </source>
</evidence>
<evidence type="ECO:0000256" key="1">
    <source>
        <dbReference type="SAM" id="MobiDB-lite"/>
    </source>
</evidence>
<keyword evidence="2" id="KW-0031">Aminopeptidase</keyword>
<feature type="compositionally biased region" description="Low complexity" evidence="1">
    <location>
        <begin position="61"/>
        <end position="81"/>
    </location>
</feature>
<dbReference type="GO" id="GO:0004177">
    <property type="term" value="F:aminopeptidase activity"/>
    <property type="evidence" value="ECO:0007669"/>
    <property type="project" value="UniProtKB-KW"/>
</dbReference>
<name>A0A6J4KPE3_9GAMM</name>
<feature type="non-terminal residue" evidence="2">
    <location>
        <position position="117"/>
    </location>
</feature>